<proteinExistence type="predicted"/>
<keyword evidence="2" id="KW-1185">Reference proteome</keyword>
<reference evidence="1 2" key="1">
    <citation type="submission" date="2020-08" db="EMBL/GenBank/DDBJ databases">
        <title>Genomic Encyclopedia of Type Strains, Phase IV (KMG-IV): sequencing the most valuable type-strain genomes for metagenomic binning, comparative biology and taxonomic classification.</title>
        <authorList>
            <person name="Goeker M."/>
        </authorList>
    </citation>
    <scope>NUCLEOTIDE SEQUENCE [LARGE SCALE GENOMIC DNA]</scope>
    <source>
        <strain evidence="1 2">DSM 28570</strain>
    </source>
</reference>
<name>A0A840UV82_9BACT</name>
<sequence length="50" mass="5596">MGHTFKKIFPDIDILASRYAVALDAVSLKLVEERAGFLRARLHPIPSPFS</sequence>
<organism evidence="1 2">
    <name type="scientific">Desulfoprunum benzoelyticum</name>
    <dbReference type="NCBI Taxonomy" id="1506996"/>
    <lineage>
        <taxon>Bacteria</taxon>
        <taxon>Pseudomonadati</taxon>
        <taxon>Thermodesulfobacteriota</taxon>
        <taxon>Desulfobulbia</taxon>
        <taxon>Desulfobulbales</taxon>
        <taxon>Desulfobulbaceae</taxon>
        <taxon>Desulfoprunum</taxon>
    </lineage>
</organism>
<dbReference type="RefSeq" id="WP_183352389.1">
    <property type="nucleotide sequence ID" value="NZ_JACHEO010000030.1"/>
</dbReference>
<dbReference type="Proteomes" id="UP000539642">
    <property type="component" value="Unassembled WGS sequence"/>
</dbReference>
<accession>A0A840UV82</accession>
<comment type="caution">
    <text evidence="1">The sequence shown here is derived from an EMBL/GenBank/DDBJ whole genome shotgun (WGS) entry which is preliminary data.</text>
</comment>
<dbReference type="EMBL" id="JACHEO010000030">
    <property type="protein sequence ID" value="MBB5349605.1"/>
    <property type="molecule type" value="Genomic_DNA"/>
</dbReference>
<gene>
    <name evidence="1" type="ORF">HNQ81_003361</name>
</gene>
<protein>
    <submittedName>
        <fullName evidence="1">Putative Fe-S center protein</fullName>
    </submittedName>
</protein>
<evidence type="ECO:0000313" key="2">
    <source>
        <dbReference type="Proteomes" id="UP000539642"/>
    </source>
</evidence>
<evidence type="ECO:0000313" key="1">
    <source>
        <dbReference type="EMBL" id="MBB5349605.1"/>
    </source>
</evidence>
<dbReference type="AlphaFoldDB" id="A0A840UV82"/>